<dbReference type="InterPro" id="IPR050600">
    <property type="entry name" value="SETD3_SETD6_MTase"/>
</dbReference>
<feature type="compositionally biased region" description="Basic and acidic residues" evidence="4">
    <location>
        <begin position="719"/>
        <end position="729"/>
    </location>
</feature>
<evidence type="ECO:0000256" key="3">
    <source>
        <dbReference type="ARBA" id="ARBA00022691"/>
    </source>
</evidence>
<dbReference type="Proteomes" id="UP001165080">
    <property type="component" value="Unassembled WGS sequence"/>
</dbReference>
<proteinExistence type="predicted"/>
<feature type="compositionally biased region" description="Pro residues" evidence="4">
    <location>
        <begin position="416"/>
        <end position="428"/>
    </location>
</feature>
<dbReference type="GO" id="GO:0016279">
    <property type="term" value="F:protein-lysine N-methyltransferase activity"/>
    <property type="evidence" value="ECO:0007669"/>
    <property type="project" value="TreeGrafter"/>
</dbReference>
<feature type="compositionally biased region" description="Low complexity" evidence="4">
    <location>
        <begin position="709"/>
        <end position="718"/>
    </location>
</feature>
<evidence type="ECO:0000256" key="2">
    <source>
        <dbReference type="ARBA" id="ARBA00022679"/>
    </source>
</evidence>
<dbReference type="Gene3D" id="3.90.1410.10">
    <property type="entry name" value="set domain protein methyltransferase, domain 1"/>
    <property type="match status" value="2"/>
</dbReference>
<dbReference type="Pfam" id="PF09273">
    <property type="entry name" value="Rubis-subs-bind"/>
    <property type="match status" value="1"/>
</dbReference>
<feature type="region of interest" description="Disordered" evidence="4">
    <location>
        <begin position="278"/>
        <end position="457"/>
    </location>
</feature>
<feature type="compositionally biased region" description="Acidic residues" evidence="4">
    <location>
        <begin position="352"/>
        <end position="370"/>
    </location>
</feature>
<feature type="compositionally biased region" description="Basic and acidic residues" evidence="4">
    <location>
        <begin position="860"/>
        <end position="871"/>
    </location>
</feature>
<keyword evidence="1" id="KW-0489">Methyltransferase</keyword>
<evidence type="ECO:0000256" key="1">
    <source>
        <dbReference type="ARBA" id="ARBA00022603"/>
    </source>
</evidence>
<feature type="compositionally biased region" description="Acidic residues" evidence="4">
    <location>
        <begin position="308"/>
        <end position="345"/>
    </location>
</feature>
<gene>
    <name evidence="6" type="primary">PLEST002129</name>
    <name evidence="6" type="ORF">PLESTB_001604200</name>
</gene>
<accession>A0A9W6BYC0</accession>
<sequence length="922" mass="94612">MGAQQRQKSADGPSVAADRHAGDAGPTSAFATRSSLPDFEAWMTKAGITFDKSLIQLRAGGGDGSGNGPPRTKSYSAGTPLQPSDAPWAVYAVTDVPEGRVLATIPRHAVLSAPNSGLSDILAAEKLGGGLALVAAVMYEAARGLQSKWYGYLSSLPPREYLPVYWSEEQLQQLEGTDIADRARTDREAMAADFESELAPLLSRYPARLGPLAGGWSLEAFMRAASWVASRAFYVDEHHGDALVPLADVFNHKAARVDLGGRAGAWAEGLEVAEHADARLRQQRSGGGGGGSDSRKRRRGQRQGQDAGSDDDSDDDDDGEEEGAEGGDGEDEDEDEDEEGGEDDGSSSADGDSGDGEGEEPGEGEEEGEGSEGGPSSSEASEGGGDPRDTAKAKAGRRRVGAAELDREPGDDGSDPWPPQPPPPPPQPEEARAGGGGKGRGSDAGAGGGTDGGGGGGGSVLGGRWGLLAEEAVARGGQNLHLDIGICAGERGGCELLDIVAAQPLAAGAEVFNTYGEHGNDELVNKYGFALPCNPFDEVTLDKGAVVAAAQAELGRVAALARVRVLAKQSDLLAEDEEPFLLLPPRHVNTSLYVALRLLAGGGSLEDALAPLRAAWQRERQERRRRPQPSAPPNAQPDPAGKGSEEPSAEKEEEEEEDEEDGDARKGKRRRGSGRAVTAVSGAADGGDGGTTEVADEDCRPRKRGKGGAAAAAAAPADGKARARQDLDPKASGSGSGSSGGAEDSDGEGDGSDDDDLPQDVEIQPGSKTGSGFDKSEQKAGAKAGKGKPRRGGAAGGRGEGPGGGGGGAGGDRDSAAAQPLWTDSMRALLRRVISERLAAYPTTLEQDEQELRNPSAAVGREEEGKEDKEKKTKKGKKGGADGGMGGGGGGTTAEAAAARSCALLLRIGEKQLLTQALAHLI</sequence>
<protein>
    <recommendedName>
        <fullName evidence="5">Rubisco LSMT substrate-binding domain-containing protein</fullName>
    </recommendedName>
</protein>
<keyword evidence="3" id="KW-0949">S-adenosyl-L-methionine</keyword>
<dbReference type="InterPro" id="IPR015353">
    <property type="entry name" value="Rubisco_LSMT_subst-bd"/>
</dbReference>
<comment type="caution">
    <text evidence="6">The sequence shown here is derived from an EMBL/GenBank/DDBJ whole genome shotgun (WGS) entry which is preliminary data.</text>
</comment>
<keyword evidence="2" id="KW-0808">Transferase</keyword>
<feature type="region of interest" description="Disordered" evidence="4">
    <location>
        <begin position="617"/>
        <end position="819"/>
    </location>
</feature>
<dbReference type="EMBL" id="BRXU01000034">
    <property type="protein sequence ID" value="GLC60363.1"/>
    <property type="molecule type" value="Genomic_DNA"/>
</dbReference>
<reference evidence="6 7" key="1">
    <citation type="journal article" date="2023" name="Commun. Biol.">
        <title>Reorganization of the ancestral sex-determining regions during the evolution of trioecy in Pleodorina starrii.</title>
        <authorList>
            <person name="Takahashi K."/>
            <person name="Suzuki S."/>
            <person name="Kawai-Toyooka H."/>
            <person name="Yamamoto K."/>
            <person name="Hamaji T."/>
            <person name="Ootsuki R."/>
            <person name="Yamaguchi H."/>
            <person name="Kawachi M."/>
            <person name="Higashiyama T."/>
            <person name="Nozaki H."/>
        </authorList>
    </citation>
    <scope>NUCLEOTIDE SEQUENCE [LARGE SCALE GENOMIC DNA]</scope>
    <source>
        <strain evidence="6 7">NIES-4479</strain>
    </source>
</reference>
<feature type="region of interest" description="Disordered" evidence="4">
    <location>
        <begin position="1"/>
        <end position="31"/>
    </location>
</feature>
<evidence type="ECO:0000256" key="4">
    <source>
        <dbReference type="SAM" id="MobiDB-lite"/>
    </source>
</evidence>
<feature type="compositionally biased region" description="Acidic residues" evidence="4">
    <location>
        <begin position="743"/>
        <end position="759"/>
    </location>
</feature>
<evidence type="ECO:0000313" key="7">
    <source>
        <dbReference type="Proteomes" id="UP001165080"/>
    </source>
</evidence>
<dbReference type="InterPro" id="IPR046341">
    <property type="entry name" value="SET_dom_sf"/>
</dbReference>
<dbReference type="Gene3D" id="3.90.1420.10">
    <property type="entry name" value="Rubisco LSMT, substrate-binding domain"/>
    <property type="match status" value="1"/>
</dbReference>
<dbReference type="PANTHER" id="PTHR13271">
    <property type="entry name" value="UNCHARACTERIZED PUTATIVE METHYLTRANSFERASE"/>
    <property type="match status" value="1"/>
</dbReference>
<feature type="region of interest" description="Disordered" evidence="4">
    <location>
        <begin position="59"/>
        <end position="80"/>
    </location>
</feature>
<name>A0A9W6BYC0_9CHLO</name>
<evidence type="ECO:0000313" key="6">
    <source>
        <dbReference type="EMBL" id="GLC60363.1"/>
    </source>
</evidence>
<dbReference type="AlphaFoldDB" id="A0A9W6BYC0"/>
<feature type="compositionally biased region" description="Acidic residues" evidence="4">
    <location>
        <begin position="651"/>
        <end position="662"/>
    </location>
</feature>
<evidence type="ECO:0000259" key="5">
    <source>
        <dbReference type="Pfam" id="PF09273"/>
    </source>
</evidence>
<feature type="compositionally biased region" description="Low complexity" evidence="4">
    <location>
        <begin position="674"/>
        <end position="683"/>
    </location>
</feature>
<feature type="region of interest" description="Disordered" evidence="4">
    <location>
        <begin position="841"/>
        <end position="894"/>
    </location>
</feature>
<dbReference type="PANTHER" id="PTHR13271:SF145">
    <property type="entry name" value="SET DOMAIN-CONTAINING PROTEIN"/>
    <property type="match status" value="1"/>
</dbReference>
<dbReference type="GO" id="GO:0032259">
    <property type="term" value="P:methylation"/>
    <property type="evidence" value="ECO:0007669"/>
    <property type="project" value="UniProtKB-KW"/>
</dbReference>
<feature type="compositionally biased region" description="Gly residues" evidence="4">
    <location>
        <begin position="881"/>
        <end position="892"/>
    </location>
</feature>
<dbReference type="InterPro" id="IPR036464">
    <property type="entry name" value="Rubisco_LSMT_subst-bd_sf"/>
</dbReference>
<feature type="compositionally biased region" description="Gly residues" evidence="4">
    <location>
        <begin position="433"/>
        <end position="457"/>
    </location>
</feature>
<organism evidence="6 7">
    <name type="scientific">Pleodorina starrii</name>
    <dbReference type="NCBI Taxonomy" id="330485"/>
    <lineage>
        <taxon>Eukaryota</taxon>
        <taxon>Viridiplantae</taxon>
        <taxon>Chlorophyta</taxon>
        <taxon>core chlorophytes</taxon>
        <taxon>Chlorophyceae</taxon>
        <taxon>CS clade</taxon>
        <taxon>Chlamydomonadales</taxon>
        <taxon>Volvocaceae</taxon>
        <taxon>Pleodorina</taxon>
    </lineage>
</organism>
<dbReference type="SUPFAM" id="SSF82199">
    <property type="entry name" value="SET domain"/>
    <property type="match status" value="2"/>
</dbReference>
<dbReference type="SUPFAM" id="SSF81822">
    <property type="entry name" value="RuBisCo LSMT C-terminal, substrate-binding domain"/>
    <property type="match status" value="1"/>
</dbReference>
<feature type="compositionally biased region" description="Gly residues" evidence="4">
    <location>
        <begin position="793"/>
        <end position="810"/>
    </location>
</feature>
<keyword evidence="7" id="KW-1185">Reference proteome</keyword>
<dbReference type="CDD" id="cd10527">
    <property type="entry name" value="SET_LSMT"/>
    <property type="match status" value="1"/>
</dbReference>
<feature type="domain" description="Rubisco LSMT substrate-binding" evidence="5">
    <location>
        <begin position="827"/>
        <end position="914"/>
    </location>
</feature>